<name>A0A7W1XU65_9BACL</name>
<dbReference type="PANTHER" id="PTHR43087:SF1">
    <property type="entry name" value="LAO_AO TRANSPORT SYSTEM ATPASE"/>
    <property type="match status" value="1"/>
</dbReference>
<feature type="domain" description="AAA+ ATPase" evidence="6">
    <location>
        <begin position="48"/>
        <end position="192"/>
    </location>
</feature>
<keyword evidence="4" id="KW-0342">GTP-binding</keyword>
<keyword evidence="5" id="KW-0143">Chaperone</keyword>
<organism evidence="7 8">
    <name type="scientific">Thermoactinomyces mirandus</name>
    <dbReference type="NCBI Taxonomy" id="2756294"/>
    <lineage>
        <taxon>Bacteria</taxon>
        <taxon>Bacillati</taxon>
        <taxon>Bacillota</taxon>
        <taxon>Bacilli</taxon>
        <taxon>Bacillales</taxon>
        <taxon>Thermoactinomycetaceae</taxon>
        <taxon>Thermoactinomyces</taxon>
    </lineage>
</organism>
<dbReference type="EMBL" id="JACEOL010000047">
    <property type="protein sequence ID" value="MBA4603326.1"/>
    <property type="molecule type" value="Genomic_DNA"/>
</dbReference>
<dbReference type="Proteomes" id="UP000538292">
    <property type="component" value="Unassembled WGS sequence"/>
</dbReference>
<dbReference type="GO" id="GO:0003924">
    <property type="term" value="F:GTPase activity"/>
    <property type="evidence" value="ECO:0007669"/>
    <property type="project" value="InterPro"/>
</dbReference>
<protein>
    <submittedName>
        <fullName evidence="7">Methylmalonyl Co-A mutase-associated GTPase MeaB</fullName>
    </submittedName>
</protein>
<comment type="similarity">
    <text evidence="1">Belongs to the SIMIBI class G3E GTPase family. ArgK/MeaB subfamily.</text>
</comment>
<evidence type="ECO:0000256" key="2">
    <source>
        <dbReference type="ARBA" id="ARBA00022741"/>
    </source>
</evidence>
<comment type="caution">
    <text evidence="7">The sequence shown here is derived from an EMBL/GenBank/DDBJ whole genome shotgun (WGS) entry which is preliminary data.</text>
</comment>
<keyword evidence="2" id="KW-0547">Nucleotide-binding</keyword>
<evidence type="ECO:0000313" key="7">
    <source>
        <dbReference type="EMBL" id="MBA4603326.1"/>
    </source>
</evidence>
<evidence type="ECO:0000256" key="4">
    <source>
        <dbReference type="ARBA" id="ARBA00023134"/>
    </source>
</evidence>
<dbReference type="PANTHER" id="PTHR43087">
    <property type="entry name" value="LYSINE/ARGININE/ORNITHINE TRANSPORT SYSTEM KINASE"/>
    <property type="match status" value="1"/>
</dbReference>
<dbReference type="SMART" id="SM00382">
    <property type="entry name" value="AAA"/>
    <property type="match status" value="1"/>
</dbReference>
<keyword evidence="8" id="KW-1185">Reference proteome</keyword>
<dbReference type="Gene3D" id="3.40.50.300">
    <property type="entry name" value="P-loop containing nucleotide triphosphate hydrolases"/>
    <property type="match status" value="1"/>
</dbReference>
<evidence type="ECO:0000259" key="6">
    <source>
        <dbReference type="SMART" id="SM00382"/>
    </source>
</evidence>
<sequence>MGSHALEQLLQEFYRGSKMAAARIISLVERNDPAGREILKQLYSKSGQGYIIGITGPAGSGKSTLTDSLVKLLRQQNRRVGVVAVDPTSPFTGGALLGDRVRMGELSLDSEVFIRSMGTRGNLGGLSWAARDALVVLDAFGCDYLFVETVGAGQSQVDVARVADTVIMVDVPGLGDDIQAAKAGIMEIGDIFVVNKADRGDADKLVRYLQSTLELGQQNDDEWQPPVLKTIAWQGTGVEDVLKGIMAHRRHLEQSGLIVSRRKQRLKEEVILQVERLVQMRLSEGFQSEEVLSRVYCRELDPWTAAKTMINSLSGKKCEARNP</sequence>
<evidence type="ECO:0000256" key="1">
    <source>
        <dbReference type="ARBA" id="ARBA00009625"/>
    </source>
</evidence>
<evidence type="ECO:0000256" key="5">
    <source>
        <dbReference type="ARBA" id="ARBA00023186"/>
    </source>
</evidence>
<dbReference type="InterPro" id="IPR027417">
    <property type="entry name" value="P-loop_NTPase"/>
</dbReference>
<dbReference type="SUPFAM" id="SSF52540">
    <property type="entry name" value="P-loop containing nucleoside triphosphate hydrolases"/>
    <property type="match status" value="1"/>
</dbReference>
<dbReference type="NCBIfam" id="TIGR00750">
    <property type="entry name" value="lao"/>
    <property type="match status" value="1"/>
</dbReference>
<dbReference type="Pfam" id="PF03308">
    <property type="entry name" value="MeaB"/>
    <property type="match status" value="1"/>
</dbReference>
<gene>
    <name evidence="7" type="primary">meaB</name>
    <name evidence="7" type="ORF">H2C83_13550</name>
</gene>
<dbReference type="InterPro" id="IPR005129">
    <property type="entry name" value="GTPase_ArgK"/>
</dbReference>
<proteinExistence type="inferred from homology"/>
<dbReference type="GO" id="GO:0005525">
    <property type="term" value="F:GTP binding"/>
    <property type="evidence" value="ECO:0007669"/>
    <property type="project" value="UniProtKB-KW"/>
</dbReference>
<dbReference type="InterPro" id="IPR052040">
    <property type="entry name" value="GTPase/Isobutyryl-CoA_mutase"/>
</dbReference>
<evidence type="ECO:0000256" key="3">
    <source>
        <dbReference type="ARBA" id="ARBA00022801"/>
    </source>
</evidence>
<dbReference type="InterPro" id="IPR003593">
    <property type="entry name" value="AAA+_ATPase"/>
</dbReference>
<evidence type="ECO:0000313" key="8">
    <source>
        <dbReference type="Proteomes" id="UP000538292"/>
    </source>
</evidence>
<keyword evidence="3" id="KW-0378">Hydrolase</keyword>
<reference evidence="7 8" key="1">
    <citation type="submission" date="2020-07" db="EMBL/GenBank/DDBJ databases">
        <title>Thermoactinomyces phylogeny.</title>
        <authorList>
            <person name="Dunlap C."/>
        </authorList>
    </citation>
    <scope>NUCLEOTIDE SEQUENCE [LARGE SCALE GENOMIC DNA]</scope>
    <source>
        <strain evidence="7 8">AMNI-1</strain>
    </source>
</reference>
<dbReference type="AlphaFoldDB" id="A0A7W1XU65"/>
<dbReference type="CDD" id="cd03114">
    <property type="entry name" value="MMAA-like"/>
    <property type="match status" value="1"/>
</dbReference>
<accession>A0A7W1XU65</accession>